<feature type="region of interest" description="Disordered" evidence="4">
    <location>
        <begin position="140"/>
        <end position="166"/>
    </location>
</feature>
<organism evidence="7 8">
    <name type="scientific">Marasmius tenuissimus</name>
    <dbReference type="NCBI Taxonomy" id="585030"/>
    <lineage>
        <taxon>Eukaryota</taxon>
        <taxon>Fungi</taxon>
        <taxon>Dikarya</taxon>
        <taxon>Basidiomycota</taxon>
        <taxon>Agaricomycotina</taxon>
        <taxon>Agaricomycetes</taxon>
        <taxon>Agaricomycetidae</taxon>
        <taxon>Agaricales</taxon>
        <taxon>Marasmiineae</taxon>
        <taxon>Marasmiaceae</taxon>
        <taxon>Marasmius</taxon>
    </lineage>
</organism>
<evidence type="ECO:0000256" key="4">
    <source>
        <dbReference type="SAM" id="MobiDB-lite"/>
    </source>
</evidence>
<keyword evidence="1" id="KW-0597">Phosphoprotein</keyword>
<sequence length="271" mass="29379">MVHALSAVYQRNSTAPDLRNYIGDYLTVQYNALSDLATAGSNIYGGSWIGPAGTQLDADAQSSALTLLISAIPLQNNIDGATASTTGSGSAQPSETQRNDSGSTDPNIAAIVGGSVGGTLLFTCLCIAVWLLLRRHRRQREKRQTMEGDYGHQKYSGRTGSDYTSTPTVPVLQTDRHVSVQSWVRGVHSPRSHRDLDRTRSYVTSHSGTVTSASESTMARELAAEIQALRLQGLRLNERVLEEGAGPPPEYPTSPERTEYYRGEKGRLRLA</sequence>
<feature type="region of interest" description="Disordered" evidence="4">
    <location>
        <begin position="240"/>
        <end position="271"/>
    </location>
</feature>
<keyword evidence="3" id="KW-0067">ATP-binding</keyword>
<dbReference type="InterPro" id="IPR049328">
    <property type="entry name" value="TM_ErbB1"/>
</dbReference>
<dbReference type="Gene3D" id="1.20.5.900">
    <property type="entry name" value="transmembrane domain of human cd4"/>
    <property type="match status" value="1"/>
</dbReference>
<evidence type="ECO:0000256" key="3">
    <source>
        <dbReference type="ARBA" id="ARBA00022840"/>
    </source>
</evidence>
<evidence type="ECO:0000256" key="5">
    <source>
        <dbReference type="SAM" id="Phobius"/>
    </source>
</evidence>
<feature type="domain" description="Epidermal growth factor receptor-like transmembrane-juxtamembrane segment" evidence="6">
    <location>
        <begin position="111"/>
        <end position="146"/>
    </location>
</feature>
<dbReference type="Pfam" id="PF21314">
    <property type="entry name" value="TM_ErbB1"/>
    <property type="match status" value="1"/>
</dbReference>
<keyword evidence="2" id="KW-0547">Nucleotide-binding</keyword>
<keyword evidence="8" id="KW-1185">Reference proteome</keyword>
<feature type="compositionally biased region" description="Polar residues" evidence="4">
    <location>
        <begin position="156"/>
        <end position="166"/>
    </location>
</feature>
<keyword evidence="5" id="KW-0812">Transmembrane</keyword>
<feature type="compositionally biased region" description="Basic and acidic residues" evidence="4">
    <location>
        <begin position="256"/>
        <end position="271"/>
    </location>
</feature>
<proteinExistence type="predicted"/>
<feature type="transmembrane region" description="Helical" evidence="5">
    <location>
        <begin position="108"/>
        <end position="133"/>
    </location>
</feature>
<feature type="compositionally biased region" description="Basic and acidic residues" evidence="4">
    <location>
        <begin position="142"/>
        <end position="152"/>
    </location>
</feature>
<evidence type="ECO:0000313" key="8">
    <source>
        <dbReference type="Proteomes" id="UP001437256"/>
    </source>
</evidence>
<evidence type="ECO:0000256" key="1">
    <source>
        <dbReference type="ARBA" id="ARBA00022553"/>
    </source>
</evidence>
<feature type="region of interest" description="Disordered" evidence="4">
    <location>
        <begin position="80"/>
        <end position="105"/>
    </location>
</feature>
<keyword evidence="5" id="KW-1133">Transmembrane helix</keyword>
<feature type="compositionally biased region" description="Polar residues" evidence="4">
    <location>
        <begin position="92"/>
        <end position="105"/>
    </location>
</feature>
<feature type="compositionally biased region" description="Low complexity" evidence="4">
    <location>
        <begin position="80"/>
        <end position="91"/>
    </location>
</feature>
<comment type="caution">
    <text evidence="7">The sequence shown here is derived from an EMBL/GenBank/DDBJ whole genome shotgun (WGS) entry which is preliminary data.</text>
</comment>
<evidence type="ECO:0000259" key="6">
    <source>
        <dbReference type="Pfam" id="PF21314"/>
    </source>
</evidence>
<dbReference type="Proteomes" id="UP001437256">
    <property type="component" value="Unassembled WGS sequence"/>
</dbReference>
<keyword evidence="5" id="KW-0472">Membrane</keyword>
<protein>
    <recommendedName>
        <fullName evidence="6">Epidermal growth factor receptor-like transmembrane-juxtamembrane segment domain-containing protein</fullName>
    </recommendedName>
</protein>
<evidence type="ECO:0000313" key="7">
    <source>
        <dbReference type="EMBL" id="KAL0063954.1"/>
    </source>
</evidence>
<evidence type="ECO:0000256" key="2">
    <source>
        <dbReference type="ARBA" id="ARBA00022741"/>
    </source>
</evidence>
<dbReference type="EMBL" id="JBBXMP010000070">
    <property type="protein sequence ID" value="KAL0063954.1"/>
    <property type="molecule type" value="Genomic_DNA"/>
</dbReference>
<accession>A0ABR2ZSX6</accession>
<name>A0ABR2ZSX6_9AGAR</name>
<reference evidence="7 8" key="1">
    <citation type="submission" date="2024-05" db="EMBL/GenBank/DDBJ databases">
        <title>A draft genome resource for the thread blight pathogen Marasmius tenuissimus strain MS-2.</title>
        <authorList>
            <person name="Yulfo-Soto G.E."/>
            <person name="Baruah I.K."/>
            <person name="Amoako-Attah I."/>
            <person name="Bukari Y."/>
            <person name="Meinhardt L.W."/>
            <person name="Bailey B.A."/>
            <person name="Cohen S.P."/>
        </authorList>
    </citation>
    <scope>NUCLEOTIDE SEQUENCE [LARGE SCALE GENOMIC DNA]</scope>
    <source>
        <strain evidence="7 8">MS-2</strain>
    </source>
</reference>
<gene>
    <name evidence="7" type="ORF">AAF712_009144</name>
</gene>